<protein>
    <recommendedName>
        <fullName evidence="3">FAS1 domain-containing protein</fullName>
    </recommendedName>
</protein>
<evidence type="ECO:0000259" key="3">
    <source>
        <dbReference type="PROSITE" id="PS50213"/>
    </source>
</evidence>
<reference evidence="4" key="1">
    <citation type="submission" date="2020-12" db="EMBL/GenBank/DDBJ databases">
        <authorList>
            <person name="Iha C."/>
        </authorList>
    </citation>
    <scope>NUCLEOTIDE SEQUENCE</scope>
</reference>
<dbReference type="InterPro" id="IPR000782">
    <property type="entry name" value="FAS1_domain"/>
</dbReference>
<evidence type="ECO:0000313" key="4">
    <source>
        <dbReference type="EMBL" id="CAD7703312.1"/>
    </source>
</evidence>
<proteinExistence type="predicted"/>
<evidence type="ECO:0000256" key="1">
    <source>
        <dbReference type="SAM" id="MobiDB-lite"/>
    </source>
</evidence>
<dbReference type="Gene3D" id="2.30.180.10">
    <property type="entry name" value="FAS1 domain"/>
    <property type="match status" value="1"/>
</dbReference>
<feature type="domain" description="FAS1" evidence="3">
    <location>
        <begin position="91"/>
        <end position="240"/>
    </location>
</feature>
<organism evidence="4 5">
    <name type="scientific">Ostreobium quekettii</name>
    <dbReference type="NCBI Taxonomy" id="121088"/>
    <lineage>
        <taxon>Eukaryota</taxon>
        <taxon>Viridiplantae</taxon>
        <taxon>Chlorophyta</taxon>
        <taxon>core chlorophytes</taxon>
        <taxon>Ulvophyceae</taxon>
        <taxon>TCBD clade</taxon>
        <taxon>Bryopsidales</taxon>
        <taxon>Ostreobineae</taxon>
        <taxon>Ostreobiaceae</taxon>
        <taxon>Ostreobium</taxon>
    </lineage>
</organism>
<feature type="signal peptide" evidence="2">
    <location>
        <begin position="1"/>
        <end position="26"/>
    </location>
</feature>
<gene>
    <name evidence="4" type="ORF">OSTQU699_LOCUS8669</name>
</gene>
<evidence type="ECO:0000256" key="2">
    <source>
        <dbReference type="SAM" id="SignalP"/>
    </source>
</evidence>
<comment type="caution">
    <text evidence="4">The sequence shown here is derived from an EMBL/GenBank/DDBJ whole genome shotgun (WGS) entry which is preliminary data.</text>
</comment>
<feature type="region of interest" description="Disordered" evidence="1">
    <location>
        <begin position="297"/>
        <end position="326"/>
    </location>
</feature>
<dbReference type="InterPro" id="IPR036378">
    <property type="entry name" value="FAS1_dom_sf"/>
</dbReference>
<evidence type="ECO:0000313" key="5">
    <source>
        <dbReference type="Proteomes" id="UP000708148"/>
    </source>
</evidence>
<accession>A0A8S1JB25</accession>
<feature type="chain" id="PRO_5035814150" description="FAS1 domain-containing protein" evidence="2">
    <location>
        <begin position="27"/>
        <end position="362"/>
    </location>
</feature>
<dbReference type="Pfam" id="PF02469">
    <property type="entry name" value="Fasciclin"/>
    <property type="match status" value="1"/>
</dbReference>
<dbReference type="SUPFAM" id="SSF82153">
    <property type="entry name" value="FAS1 domain"/>
    <property type="match status" value="1"/>
</dbReference>
<sequence>MEAQRRCRSWIVRAVVLAALAATARSQSVALENAGCDCSDIDPRVAHDGPPIEGNCILQREWGQCAEPFLLDTIEEIPEGYCQITCGRCDCCKTYRELALEEGFLEFVSAMDAAELGDVLDNPGFMASLLVPPEGSIAEWLKLPSTGQISAVTISAADKANLQGMLKIHVVMPEVRANAPWTTPFFLDGVHMMTMEGRALAVRDKGGQVVIHNGKSSKVHLLGGDKEACKGFIHFVDGVLTPDAKGIPGSKVPAIDDIPEHIANPPKSDVHGLPSLPAWPARLGPFGFWDTVNPVAQPQAPLRSPTPPSPEVSLGVPSDVPSNDAPSDALFVVAADEPPSDASLFGPPTPSDASVFGDGVIG</sequence>
<keyword evidence="2" id="KW-0732">Signal</keyword>
<keyword evidence="5" id="KW-1185">Reference proteome</keyword>
<dbReference type="EMBL" id="CAJHUC010002153">
    <property type="protein sequence ID" value="CAD7703312.1"/>
    <property type="molecule type" value="Genomic_DNA"/>
</dbReference>
<dbReference type="OrthoDB" id="533923at2759"/>
<dbReference type="AlphaFoldDB" id="A0A8S1JB25"/>
<feature type="region of interest" description="Disordered" evidence="1">
    <location>
        <begin position="338"/>
        <end position="362"/>
    </location>
</feature>
<dbReference type="Proteomes" id="UP000708148">
    <property type="component" value="Unassembled WGS sequence"/>
</dbReference>
<dbReference type="PROSITE" id="PS50213">
    <property type="entry name" value="FAS1"/>
    <property type="match status" value="1"/>
</dbReference>
<name>A0A8S1JB25_9CHLO</name>